<dbReference type="InterPro" id="IPR032675">
    <property type="entry name" value="LRR_dom_sf"/>
</dbReference>
<proteinExistence type="predicted"/>
<dbReference type="OrthoDB" id="630633at2759"/>
<keyword evidence="8" id="KW-0418">Kinase</keyword>
<evidence type="ECO:0000256" key="7">
    <source>
        <dbReference type="SAM" id="Phobius"/>
    </source>
</evidence>
<keyword evidence="7" id="KW-0472">Membrane</keyword>
<dbReference type="Gene3D" id="3.80.10.10">
    <property type="entry name" value="Ribonuclease Inhibitor"/>
    <property type="match status" value="1"/>
</dbReference>
<keyword evidence="9" id="KW-1185">Reference proteome</keyword>
<keyword evidence="5 8" id="KW-0675">Receptor</keyword>
<evidence type="ECO:0000256" key="5">
    <source>
        <dbReference type="ARBA" id="ARBA00023170"/>
    </source>
</evidence>
<protein>
    <submittedName>
        <fullName evidence="8">Putative leucine-rich repeat receptor-like protein kinase</fullName>
        <ecNumber evidence="8">2.7.11.1</ecNumber>
    </submittedName>
</protein>
<feature type="transmembrane region" description="Helical" evidence="7">
    <location>
        <begin position="189"/>
        <end position="215"/>
    </location>
</feature>
<keyword evidence="3" id="KW-0732">Signal</keyword>
<evidence type="ECO:0000256" key="3">
    <source>
        <dbReference type="ARBA" id="ARBA00022729"/>
    </source>
</evidence>
<evidence type="ECO:0000256" key="4">
    <source>
        <dbReference type="ARBA" id="ARBA00022737"/>
    </source>
</evidence>
<evidence type="ECO:0000313" key="9">
    <source>
        <dbReference type="Proteomes" id="UP000236161"/>
    </source>
</evidence>
<comment type="subcellular location">
    <subcellularLocation>
        <location evidence="1">Membrane</location>
        <topology evidence="1">Single-pass membrane protein</topology>
    </subcellularLocation>
</comment>
<dbReference type="Pfam" id="PF00560">
    <property type="entry name" value="LRR_1"/>
    <property type="match status" value="4"/>
</dbReference>
<dbReference type="GO" id="GO:0016020">
    <property type="term" value="C:membrane"/>
    <property type="evidence" value="ECO:0007669"/>
    <property type="project" value="UniProtKB-SubCell"/>
</dbReference>
<evidence type="ECO:0000256" key="6">
    <source>
        <dbReference type="ARBA" id="ARBA00023180"/>
    </source>
</evidence>
<dbReference type="SUPFAM" id="SSF52058">
    <property type="entry name" value="L domain-like"/>
    <property type="match status" value="1"/>
</dbReference>
<reference evidence="8 9" key="1">
    <citation type="journal article" date="2017" name="Nature">
        <title>The Apostasia genome and the evolution of orchids.</title>
        <authorList>
            <person name="Zhang G.Q."/>
            <person name="Liu K.W."/>
            <person name="Li Z."/>
            <person name="Lohaus R."/>
            <person name="Hsiao Y.Y."/>
            <person name="Niu S.C."/>
            <person name="Wang J.Y."/>
            <person name="Lin Y.C."/>
            <person name="Xu Q."/>
            <person name="Chen L.J."/>
            <person name="Yoshida K."/>
            <person name="Fujiwara S."/>
            <person name="Wang Z.W."/>
            <person name="Zhang Y.Q."/>
            <person name="Mitsuda N."/>
            <person name="Wang M."/>
            <person name="Liu G.H."/>
            <person name="Pecoraro L."/>
            <person name="Huang H.X."/>
            <person name="Xiao X.J."/>
            <person name="Lin M."/>
            <person name="Wu X.Y."/>
            <person name="Wu W.L."/>
            <person name="Chen Y.Y."/>
            <person name="Chang S.B."/>
            <person name="Sakamoto S."/>
            <person name="Ohme-Takagi M."/>
            <person name="Yagi M."/>
            <person name="Zeng S.J."/>
            <person name="Shen C.Y."/>
            <person name="Yeh C.M."/>
            <person name="Luo Y.B."/>
            <person name="Tsai W.C."/>
            <person name="Van de Peer Y."/>
            <person name="Liu Z.J."/>
        </authorList>
    </citation>
    <scope>NUCLEOTIDE SEQUENCE [LARGE SCALE GENOMIC DNA]</scope>
    <source>
        <strain evidence="9">cv. Shenzhen</strain>
        <tissue evidence="8">Stem</tissue>
    </source>
</reference>
<keyword evidence="4" id="KW-0677">Repeat</keyword>
<dbReference type="Proteomes" id="UP000236161">
    <property type="component" value="Unassembled WGS sequence"/>
</dbReference>
<sequence>MGKLLNVTYLELNSNQLDGEVPQDLMKCRTLSLLNLAKNNLQDGLPRGFDSLEKLVIMNLQYNKLNGEIPFDLSNLANLITLDLSHNAFAGCIPPTVSNLAKLQILNLEDNELVGLIANSLYALPSQPQPGSIFLTLLKSLTELVLSGNLQLSGELPALNPKTVIAISGTGINKSASTQGEHWKRKSNIVILIVVIVCMLAGFAIIAMLFGLVILKKFDQTGGEALQPEESSLSQIVKGHFITSDSIHNADLEMARA</sequence>
<name>A0A2I0AG51_9ASPA</name>
<dbReference type="GO" id="GO:0004674">
    <property type="term" value="F:protein serine/threonine kinase activity"/>
    <property type="evidence" value="ECO:0007669"/>
    <property type="project" value="UniProtKB-EC"/>
</dbReference>
<evidence type="ECO:0000256" key="1">
    <source>
        <dbReference type="ARBA" id="ARBA00004167"/>
    </source>
</evidence>
<evidence type="ECO:0000256" key="2">
    <source>
        <dbReference type="ARBA" id="ARBA00022614"/>
    </source>
</evidence>
<dbReference type="EC" id="2.7.11.1" evidence="8"/>
<evidence type="ECO:0000313" key="8">
    <source>
        <dbReference type="EMBL" id="PKA54530.1"/>
    </source>
</evidence>
<dbReference type="EMBL" id="KZ451982">
    <property type="protein sequence ID" value="PKA54530.1"/>
    <property type="molecule type" value="Genomic_DNA"/>
</dbReference>
<dbReference type="STRING" id="1088818.A0A2I0AG51"/>
<keyword evidence="2" id="KW-0433">Leucine-rich repeat</keyword>
<keyword evidence="8" id="KW-0808">Transferase</keyword>
<keyword evidence="7" id="KW-1133">Transmembrane helix</keyword>
<gene>
    <name evidence="8" type="ORF">AXF42_Ash000365</name>
</gene>
<dbReference type="PANTHER" id="PTHR48053">
    <property type="entry name" value="LEUCINE RICH REPEAT FAMILY PROTEIN, EXPRESSED"/>
    <property type="match status" value="1"/>
</dbReference>
<keyword evidence="7" id="KW-0812">Transmembrane</keyword>
<dbReference type="PANTHER" id="PTHR48053:SF71">
    <property type="entry name" value="LEUCINE RICH REPEAT FAMILY PROTEIN, EXPRESSED"/>
    <property type="match status" value="1"/>
</dbReference>
<dbReference type="FunFam" id="3.80.10.10:FF:000041">
    <property type="entry name" value="LRR receptor-like serine/threonine-protein kinase ERECTA"/>
    <property type="match status" value="1"/>
</dbReference>
<keyword evidence="6" id="KW-0325">Glycoprotein</keyword>
<accession>A0A2I0AG51</accession>
<dbReference type="AlphaFoldDB" id="A0A2I0AG51"/>
<dbReference type="InterPro" id="IPR001611">
    <property type="entry name" value="Leu-rich_rpt"/>
</dbReference>
<organism evidence="8 9">
    <name type="scientific">Apostasia shenzhenica</name>
    <dbReference type="NCBI Taxonomy" id="1088818"/>
    <lineage>
        <taxon>Eukaryota</taxon>
        <taxon>Viridiplantae</taxon>
        <taxon>Streptophyta</taxon>
        <taxon>Embryophyta</taxon>
        <taxon>Tracheophyta</taxon>
        <taxon>Spermatophyta</taxon>
        <taxon>Magnoliopsida</taxon>
        <taxon>Liliopsida</taxon>
        <taxon>Asparagales</taxon>
        <taxon>Orchidaceae</taxon>
        <taxon>Apostasioideae</taxon>
        <taxon>Apostasia</taxon>
    </lineage>
</organism>
<dbReference type="InterPro" id="IPR051716">
    <property type="entry name" value="Plant_RL_S/T_kinase"/>
</dbReference>